<dbReference type="PROSITE" id="PS50076">
    <property type="entry name" value="DNAJ_2"/>
    <property type="match status" value="1"/>
</dbReference>
<feature type="domain" description="J" evidence="2">
    <location>
        <begin position="241"/>
        <end position="307"/>
    </location>
</feature>
<dbReference type="InterPro" id="IPR001623">
    <property type="entry name" value="DnaJ_domain"/>
</dbReference>
<organism evidence="3 4">
    <name type="scientific">Recurvomyces mirabilis</name>
    <dbReference type="NCBI Taxonomy" id="574656"/>
    <lineage>
        <taxon>Eukaryota</taxon>
        <taxon>Fungi</taxon>
        <taxon>Dikarya</taxon>
        <taxon>Ascomycota</taxon>
        <taxon>Pezizomycotina</taxon>
        <taxon>Dothideomycetes</taxon>
        <taxon>Dothideomycetidae</taxon>
        <taxon>Mycosphaerellales</taxon>
        <taxon>Teratosphaeriaceae</taxon>
        <taxon>Recurvomyces</taxon>
    </lineage>
</organism>
<evidence type="ECO:0000313" key="4">
    <source>
        <dbReference type="Proteomes" id="UP001274830"/>
    </source>
</evidence>
<comment type="caution">
    <text evidence="3">The sequence shown here is derived from an EMBL/GenBank/DDBJ whole genome shotgun (WGS) entry which is preliminary data.</text>
</comment>
<evidence type="ECO:0000313" key="3">
    <source>
        <dbReference type="EMBL" id="KAK3677249.1"/>
    </source>
</evidence>
<evidence type="ECO:0000256" key="1">
    <source>
        <dbReference type="SAM" id="MobiDB-lite"/>
    </source>
</evidence>
<proteinExistence type="predicted"/>
<sequence length="326" mass="36416">MSLTVTNTAELRELIKQDVEESRELQTQIDRLRSDLEQGSAPPEGNVLGHIESQSKKMSKELARRIEQIEEIPKKSASDREFLQALNARQVAWDRQIMQISEIADLMYEARKGAVKEGGDREEFLEHEQKSSKHGKQTFDGEATTAAVTVMPVPGADQPLPSVPTVAAKANPGSSSSEEAASNISERGSGSVVDDPEESPDYEDEFDEGEEYGEDNEFDEGDDYYEDEEEEIEPDRSHWPLCYRILDITPETPAADMEVAACQRLAPNHDPARLPNDPDAPGRWAAIVKARETLEDPERKAFYDMHGRTPSGLKEFDLSSLSIEDH</sequence>
<feature type="compositionally biased region" description="Acidic residues" evidence="1">
    <location>
        <begin position="194"/>
        <end position="233"/>
    </location>
</feature>
<accession>A0AAE0WTD2</accession>
<dbReference type="SUPFAM" id="SSF46565">
    <property type="entry name" value="Chaperone J-domain"/>
    <property type="match status" value="1"/>
</dbReference>
<feature type="region of interest" description="Disordered" evidence="1">
    <location>
        <begin position="116"/>
        <end position="237"/>
    </location>
</feature>
<protein>
    <recommendedName>
        <fullName evidence="2">J domain-containing protein</fullName>
    </recommendedName>
</protein>
<keyword evidence="4" id="KW-1185">Reference proteome</keyword>
<dbReference type="AlphaFoldDB" id="A0AAE0WTD2"/>
<reference evidence="3" key="1">
    <citation type="submission" date="2023-07" db="EMBL/GenBank/DDBJ databases">
        <title>Black Yeasts Isolated from many extreme environments.</title>
        <authorList>
            <person name="Coleine C."/>
            <person name="Stajich J.E."/>
            <person name="Selbmann L."/>
        </authorList>
    </citation>
    <scope>NUCLEOTIDE SEQUENCE</scope>
    <source>
        <strain evidence="3">CCFEE 5485</strain>
    </source>
</reference>
<feature type="region of interest" description="Disordered" evidence="1">
    <location>
        <begin position="33"/>
        <end position="59"/>
    </location>
</feature>
<dbReference type="EMBL" id="JAUTXT010000007">
    <property type="protein sequence ID" value="KAK3677249.1"/>
    <property type="molecule type" value="Genomic_DNA"/>
</dbReference>
<feature type="region of interest" description="Disordered" evidence="1">
    <location>
        <begin position="303"/>
        <end position="326"/>
    </location>
</feature>
<feature type="compositionally biased region" description="Basic and acidic residues" evidence="1">
    <location>
        <begin position="116"/>
        <end position="131"/>
    </location>
</feature>
<name>A0AAE0WTD2_9PEZI</name>
<dbReference type="InterPro" id="IPR036869">
    <property type="entry name" value="J_dom_sf"/>
</dbReference>
<dbReference type="Proteomes" id="UP001274830">
    <property type="component" value="Unassembled WGS sequence"/>
</dbReference>
<dbReference type="Gene3D" id="1.10.287.110">
    <property type="entry name" value="DnaJ domain"/>
    <property type="match status" value="1"/>
</dbReference>
<evidence type="ECO:0000259" key="2">
    <source>
        <dbReference type="PROSITE" id="PS50076"/>
    </source>
</evidence>
<gene>
    <name evidence="3" type="ORF">LTR78_002787</name>
</gene>